<dbReference type="PANTHER" id="PTHR11596:SF5">
    <property type="entry name" value="ALKALINE PHOSPHATASE"/>
    <property type="match status" value="1"/>
</dbReference>
<dbReference type="Pfam" id="PF00245">
    <property type="entry name" value="Alk_phosphatase"/>
    <property type="match status" value="1"/>
</dbReference>
<keyword evidence="6 9" id="KW-0862">Zinc</keyword>
<dbReference type="InterPro" id="IPR018299">
    <property type="entry name" value="Alkaline_phosphatase_AS"/>
</dbReference>
<evidence type="ECO:0000256" key="3">
    <source>
        <dbReference type="ARBA" id="ARBA00022553"/>
    </source>
</evidence>
<dbReference type="AlphaFoldDB" id="A0A6A4ZSU0"/>
<dbReference type="EC" id="3.1.3.1" evidence="2 11"/>
<organism evidence="13">
    <name type="scientific">Aphanomyces stellatus</name>
    <dbReference type="NCBI Taxonomy" id="120398"/>
    <lineage>
        <taxon>Eukaryota</taxon>
        <taxon>Sar</taxon>
        <taxon>Stramenopiles</taxon>
        <taxon>Oomycota</taxon>
        <taxon>Saprolegniomycetes</taxon>
        <taxon>Saprolegniales</taxon>
        <taxon>Verrucalvaceae</taxon>
        <taxon>Aphanomyces</taxon>
    </lineage>
</organism>
<feature type="binding site" evidence="9">
    <location>
        <position position="50"/>
    </location>
    <ligand>
        <name>Mg(2+)</name>
        <dbReference type="ChEBI" id="CHEBI:18420"/>
    </ligand>
</feature>
<evidence type="ECO:0000256" key="11">
    <source>
        <dbReference type="RuleBase" id="RU003947"/>
    </source>
</evidence>
<comment type="catalytic activity">
    <reaction evidence="11">
        <text>a phosphate monoester + H2O = an alcohol + phosphate</text>
        <dbReference type="Rhea" id="RHEA:15017"/>
        <dbReference type="ChEBI" id="CHEBI:15377"/>
        <dbReference type="ChEBI" id="CHEBI:30879"/>
        <dbReference type="ChEBI" id="CHEBI:43474"/>
        <dbReference type="ChEBI" id="CHEBI:67140"/>
        <dbReference type="EC" id="3.1.3.1"/>
    </reaction>
</comment>
<keyword evidence="5 11" id="KW-0378">Hydrolase</keyword>
<dbReference type="PRINTS" id="PR00113">
    <property type="entry name" value="ALKPHPHTASE"/>
</dbReference>
<reference evidence="13" key="1">
    <citation type="submission" date="2019-06" db="EMBL/GenBank/DDBJ databases">
        <title>Genomics analysis of Aphanomyces spp. identifies a new class of oomycete effector associated with host adaptation.</title>
        <authorList>
            <person name="Gaulin E."/>
        </authorList>
    </citation>
    <scope>NUCLEOTIDE SEQUENCE</scope>
    <source>
        <strain evidence="13">CBS 578.67</strain>
    </source>
</reference>
<evidence type="ECO:0000256" key="9">
    <source>
        <dbReference type="PIRSR" id="PIRSR601952-2"/>
    </source>
</evidence>
<feature type="binding site" evidence="9">
    <location>
        <position position="145"/>
    </location>
    <ligand>
        <name>Mg(2+)</name>
        <dbReference type="ChEBI" id="CHEBI:18420"/>
    </ligand>
</feature>
<evidence type="ECO:0000256" key="2">
    <source>
        <dbReference type="ARBA" id="ARBA00012647"/>
    </source>
</evidence>
<feature type="active site" description="Phosphoserine intermediate" evidence="8">
    <location>
        <position position="94"/>
    </location>
</feature>
<sequence>MLARIPTLLASALAVTSAFAYDDGRPNVDYDYDIEEDHLMPRSVIMMIPDGTGPNIWTLARNMMDPTHTKMLHIDPLLKGTVQTFSNTSIITDSAAAATSYATGFKTYDAAIGVDMEKKPLGTVLEAAKERGMVVGMVVTSRVTHATPASFAAHHEDRDAENDIADQYCANANLDFLLGGGKRHFSDACLAKLKAANYTMSYDKDDLAAYRKANEASGTLRLFGLYHKSHMSYEVDRIRGETKEPSLTEMTE</sequence>
<keyword evidence="3" id="KW-0597">Phosphoprotein</keyword>
<dbReference type="GO" id="GO:0004035">
    <property type="term" value="F:alkaline phosphatase activity"/>
    <property type="evidence" value="ECO:0007669"/>
    <property type="project" value="UniProtKB-EC"/>
</dbReference>
<evidence type="ECO:0000313" key="13">
    <source>
        <dbReference type="EMBL" id="KAF0715577.1"/>
    </source>
</evidence>
<dbReference type="GO" id="GO:0046872">
    <property type="term" value="F:metal ion binding"/>
    <property type="evidence" value="ECO:0007669"/>
    <property type="project" value="UniProtKB-KW"/>
</dbReference>
<protein>
    <recommendedName>
        <fullName evidence="2 11">Alkaline phosphatase</fullName>
        <ecNumber evidence="2 11">3.1.3.1</ecNumber>
    </recommendedName>
</protein>
<comment type="cofactor">
    <cofactor evidence="9">
        <name>Mg(2+)</name>
        <dbReference type="ChEBI" id="CHEBI:18420"/>
    </cofactor>
    <text evidence="9">Binds 1 Mg(2+) ion.</text>
</comment>
<evidence type="ECO:0000256" key="1">
    <source>
        <dbReference type="ARBA" id="ARBA00005984"/>
    </source>
</evidence>
<feature type="chain" id="PRO_5025659226" description="Alkaline phosphatase" evidence="12">
    <location>
        <begin position="21"/>
        <end position="252"/>
    </location>
</feature>
<gene>
    <name evidence="13" type="ORF">As57867_003301</name>
</gene>
<dbReference type="EMBL" id="VJMH01000553">
    <property type="protein sequence ID" value="KAF0715577.1"/>
    <property type="molecule type" value="Genomic_DNA"/>
</dbReference>
<dbReference type="InterPro" id="IPR017850">
    <property type="entry name" value="Alkaline_phosphatase_core_sf"/>
</dbReference>
<comment type="similarity">
    <text evidence="1 10">Belongs to the alkaline phosphatase family.</text>
</comment>
<evidence type="ECO:0000256" key="5">
    <source>
        <dbReference type="ARBA" id="ARBA00022801"/>
    </source>
</evidence>
<evidence type="ECO:0000256" key="10">
    <source>
        <dbReference type="RuleBase" id="RU003946"/>
    </source>
</evidence>
<dbReference type="Gene3D" id="3.40.720.10">
    <property type="entry name" value="Alkaline Phosphatase, subunit A"/>
    <property type="match status" value="1"/>
</dbReference>
<proteinExistence type="inferred from homology"/>
<evidence type="ECO:0000256" key="6">
    <source>
        <dbReference type="ARBA" id="ARBA00022833"/>
    </source>
</evidence>
<keyword evidence="4 9" id="KW-0479">Metal-binding</keyword>
<evidence type="ECO:0000256" key="12">
    <source>
        <dbReference type="SAM" id="SignalP"/>
    </source>
</evidence>
<accession>A0A6A4ZSU0</accession>
<dbReference type="OrthoDB" id="66207at2759"/>
<dbReference type="InterPro" id="IPR001952">
    <property type="entry name" value="Alkaline_phosphatase"/>
</dbReference>
<feature type="signal peptide" evidence="12">
    <location>
        <begin position="1"/>
        <end position="20"/>
    </location>
</feature>
<dbReference type="PROSITE" id="PS00123">
    <property type="entry name" value="ALKALINE_PHOSPHATASE"/>
    <property type="match status" value="1"/>
</dbReference>
<comment type="caution">
    <text evidence="13">The sequence shown here is derived from an EMBL/GenBank/DDBJ whole genome shotgun (WGS) entry which is preliminary data.</text>
</comment>
<feature type="binding site" evidence="9">
    <location>
        <position position="50"/>
    </location>
    <ligand>
        <name>Zn(2+)</name>
        <dbReference type="ChEBI" id="CHEBI:29105"/>
        <label>2</label>
    </ligand>
</feature>
<feature type="binding site" evidence="9">
    <location>
        <position position="147"/>
    </location>
    <ligand>
        <name>Mg(2+)</name>
        <dbReference type="ChEBI" id="CHEBI:18420"/>
    </ligand>
</feature>
<evidence type="ECO:0000256" key="4">
    <source>
        <dbReference type="ARBA" id="ARBA00022723"/>
    </source>
</evidence>
<evidence type="ECO:0000256" key="8">
    <source>
        <dbReference type="PIRSR" id="PIRSR601952-1"/>
    </source>
</evidence>
<dbReference type="CDD" id="cd16012">
    <property type="entry name" value="ALP"/>
    <property type="match status" value="1"/>
</dbReference>
<keyword evidence="7 9" id="KW-0460">Magnesium</keyword>
<dbReference type="PANTHER" id="PTHR11596">
    <property type="entry name" value="ALKALINE PHOSPHATASE"/>
    <property type="match status" value="1"/>
</dbReference>
<dbReference type="SMART" id="SM00098">
    <property type="entry name" value="alkPPc"/>
    <property type="match status" value="1"/>
</dbReference>
<name>A0A6A4ZSU0_9STRA</name>
<dbReference type="SUPFAM" id="SSF53649">
    <property type="entry name" value="Alkaline phosphatase-like"/>
    <property type="match status" value="1"/>
</dbReference>
<evidence type="ECO:0000256" key="7">
    <source>
        <dbReference type="ARBA" id="ARBA00022842"/>
    </source>
</evidence>
<keyword evidence="12" id="KW-0732">Signal</keyword>
<feature type="non-terminal residue" evidence="13">
    <location>
        <position position="252"/>
    </location>
</feature>
<comment type="cofactor">
    <cofactor evidence="9">
        <name>Zn(2+)</name>
        <dbReference type="ChEBI" id="CHEBI:29105"/>
    </cofactor>
    <text evidence="9">Binds 2 Zn(2+) ions.</text>
</comment>